<dbReference type="PANTHER" id="PTHR43756:SF5">
    <property type="entry name" value="CHOLINE MONOOXYGENASE, CHLOROPLASTIC"/>
    <property type="match status" value="1"/>
</dbReference>
<dbReference type="InterPro" id="IPR015879">
    <property type="entry name" value="Ring_hydroxy_dOase_asu_C_dom"/>
</dbReference>
<dbReference type="PRINTS" id="PR00090">
    <property type="entry name" value="RNGDIOXGNASE"/>
</dbReference>
<dbReference type="GO" id="GO:0008695">
    <property type="term" value="F:3-phenylpropionate dioxygenase activity"/>
    <property type="evidence" value="ECO:0007669"/>
    <property type="project" value="UniProtKB-EC"/>
</dbReference>
<name>A0A1I7EIN3_9BURK</name>
<comment type="similarity">
    <text evidence="2">Belongs to the bacterial ring-hydroxylating dioxygenase alpha subunit family.</text>
</comment>
<keyword evidence="12" id="KW-1185">Reference proteome</keyword>
<keyword evidence="7" id="KW-0411">Iron-sulfur</keyword>
<dbReference type="EMBL" id="FPBH01000022">
    <property type="protein sequence ID" value="SFU23766.1"/>
    <property type="molecule type" value="Genomic_DNA"/>
</dbReference>
<dbReference type="Proteomes" id="UP000674425">
    <property type="component" value="Unassembled WGS sequence"/>
</dbReference>
<dbReference type="Gene3D" id="3.90.380.10">
    <property type="entry name" value="Naphthalene 1,2-dioxygenase Alpha Subunit, Chain A, domain 1"/>
    <property type="match status" value="1"/>
</dbReference>
<gene>
    <name evidence="9" type="primary">hcaE</name>
    <name evidence="9" type="ORF">R69658_01140</name>
    <name evidence="10" type="ORF">SAMN05192563_1022160</name>
</gene>
<accession>A0A1I7EIN3</accession>
<dbReference type="AlphaFoldDB" id="A0A1I7EIN3"/>
<sequence length="442" mass="49507">MNEIPAPEGTLTARYAHLGSGLIPVEPYISAEYYEREKAHIFKKTWLQVGRVEEIPAAGDYFVKKLDACDTEVIVVRNKQGQIRAMHNVCSHRLNQIAYDKTGHTRKFFCKFHGWAYDLDGKLTGVPDEKCFFGIDFKDYALTRVACDVWQGFIFVNMDPDPKMSLDDFMKPMYGDIEGYPFDKMTVGFAWETVVDCNWKLALDAFQEAYHVAYVHGNSIADAIDRSEGGSMPPLDALCGDLHRRLSLAGNQKSVYGNPKAVTSGGVAASEALSDAGSKRPIAASALRAGIGSARHAFPLDALPKGVNWTQSANWLFDINVVFPDFYLSLRPNYCQAYNFRPIAHNRTLLEARVYYPEMTTPGGRFFLEYMKVALRDVLLEDLSTLERTQRAAETGVKKFMVLQDNELLVRHSYHVIERLLAEAEADAEGKAAVSKAEVVTE</sequence>
<dbReference type="GO" id="GO:0005506">
    <property type="term" value="F:iron ion binding"/>
    <property type="evidence" value="ECO:0007669"/>
    <property type="project" value="InterPro"/>
</dbReference>
<dbReference type="InterPro" id="IPR017941">
    <property type="entry name" value="Rieske_2Fe-2S"/>
</dbReference>
<dbReference type="InterPro" id="IPR001663">
    <property type="entry name" value="Rng_hydr_dOase-A"/>
</dbReference>
<dbReference type="SUPFAM" id="SSF55961">
    <property type="entry name" value="Bet v1-like"/>
    <property type="match status" value="1"/>
</dbReference>
<dbReference type="PANTHER" id="PTHR43756">
    <property type="entry name" value="CHOLINE MONOOXYGENASE, CHLOROPLASTIC"/>
    <property type="match status" value="1"/>
</dbReference>
<keyword evidence="3" id="KW-0001">2Fe-2S</keyword>
<evidence type="ECO:0000256" key="2">
    <source>
        <dbReference type="ARBA" id="ARBA00008751"/>
    </source>
</evidence>
<dbReference type="InterPro" id="IPR036922">
    <property type="entry name" value="Rieske_2Fe-2S_sf"/>
</dbReference>
<reference evidence="10 11" key="1">
    <citation type="submission" date="2016-10" db="EMBL/GenBank/DDBJ databases">
        <authorList>
            <person name="de Groot N.N."/>
        </authorList>
    </citation>
    <scope>NUCLEOTIDE SEQUENCE [LARGE SCALE GENOMIC DNA]</scope>
    <source>
        <strain evidence="10 11">LMG 27731</strain>
    </source>
</reference>
<evidence type="ECO:0000313" key="9">
    <source>
        <dbReference type="EMBL" id="CAE6715813.1"/>
    </source>
</evidence>
<dbReference type="EC" id="1.14.12.19" evidence="9"/>
<comment type="cofactor">
    <cofactor evidence="1">
        <name>Fe cation</name>
        <dbReference type="ChEBI" id="CHEBI:24875"/>
    </cofactor>
</comment>
<dbReference type="CDD" id="cd00680">
    <property type="entry name" value="RHO_alpha_C"/>
    <property type="match status" value="1"/>
</dbReference>
<organism evidence="10 11">
    <name type="scientific">Paraburkholderia aspalathi</name>
    <dbReference type="NCBI Taxonomy" id="1324617"/>
    <lineage>
        <taxon>Bacteria</taxon>
        <taxon>Pseudomonadati</taxon>
        <taxon>Pseudomonadota</taxon>
        <taxon>Betaproteobacteria</taxon>
        <taxon>Burkholderiales</taxon>
        <taxon>Burkholderiaceae</taxon>
        <taxon>Paraburkholderia</taxon>
    </lineage>
</organism>
<evidence type="ECO:0000256" key="5">
    <source>
        <dbReference type="ARBA" id="ARBA00023002"/>
    </source>
</evidence>
<evidence type="ECO:0000313" key="10">
    <source>
        <dbReference type="EMBL" id="SFU23766.1"/>
    </source>
</evidence>
<protein>
    <submittedName>
        <fullName evidence="9">3-phenylpropionate/cinnamic acid dioxygenase subunit alpha</fullName>
        <ecNumber evidence="9">1.14.12.19</ecNumber>
    </submittedName>
    <submittedName>
        <fullName evidence="10">Phenylpropionate dioxygenase, large terminal subunit</fullName>
    </submittedName>
</protein>
<dbReference type="EMBL" id="CAJNAU010000006">
    <property type="protein sequence ID" value="CAE6715813.1"/>
    <property type="molecule type" value="Genomic_DNA"/>
</dbReference>
<keyword evidence="4" id="KW-0479">Metal-binding</keyword>
<dbReference type="CDD" id="cd03469">
    <property type="entry name" value="Rieske_RO_Alpha_N"/>
    <property type="match status" value="1"/>
</dbReference>
<evidence type="ECO:0000313" key="11">
    <source>
        <dbReference type="Proteomes" id="UP000198844"/>
    </source>
</evidence>
<dbReference type="PROSITE" id="PS51296">
    <property type="entry name" value="RIESKE"/>
    <property type="match status" value="1"/>
</dbReference>
<keyword evidence="6" id="KW-0408">Iron</keyword>
<reference evidence="9 12" key="2">
    <citation type="submission" date="2021-02" db="EMBL/GenBank/DDBJ databases">
        <authorList>
            <person name="Vanwijnsberghe S."/>
        </authorList>
    </citation>
    <scope>NUCLEOTIDE SEQUENCE [LARGE SCALE GENOMIC DNA]</scope>
    <source>
        <strain evidence="9 12">R-69658</strain>
    </source>
</reference>
<evidence type="ECO:0000256" key="4">
    <source>
        <dbReference type="ARBA" id="ARBA00022723"/>
    </source>
</evidence>
<keyword evidence="5 9" id="KW-0560">Oxidoreductase</keyword>
<dbReference type="Pfam" id="PF00848">
    <property type="entry name" value="Ring_hydroxyl_A"/>
    <property type="match status" value="1"/>
</dbReference>
<dbReference type="Proteomes" id="UP000198844">
    <property type="component" value="Unassembled WGS sequence"/>
</dbReference>
<dbReference type="SUPFAM" id="SSF50022">
    <property type="entry name" value="ISP domain"/>
    <property type="match status" value="1"/>
</dbReference>
<evidence type="ECO:0000256" key="3">
    <source>
        <dbReference type="ARBA" id="ARBA00022714"/>
    </source>
</evidence>
<dbReference type="Pfam" id="PF00355">
    <property type="entry name" value="Rieske"/>
    <property type="match status" value="1"/>
</dbReference>
<evidence type="ECO:0000256" key="1">
    <source>
        <dbReference type="ARBA" id="ARBA00001962"/>
    </source>
</evidence>
<evidence type="ECO:0000313" key="12">
    <source>
        <dbReference type="Proteomes" id="UP000674425"/>
    </source>
</evidence>
<dbReference type="Gene3D" id="2.102.10.10">
    <property type="entry name" value="Rieske [2Fe-2S] iron-sulphur domain"/>
    <property type="match status" value="1"/>
</dbReference>
<dbReference type="OrthoDB" id="9790995at2"/>
<evidence type="ECO:0000256" key="6">
    <source>
        <dbReference type="ARBA" id="ARBA00023004"/>
    </source>
</evidence>
<keyword evidence="10" id="KW-0223">Dioxygenase</keyword>
<proteinExistence type="inferred from homology"/>
<evidence type="ECO:0000259" key="8">
    <source>
        <dbReference type="PROSITE" id="PS51296"/>
    </source>
</evidence>
<feature type="domain" description="Rieske" evidence="8">
    <location>
        <begin position="46"/>
        <end position="156"/>
    </location>
</feature>
<dbReference type="RefSeq" id="WP_093641543.1">
    <property type="nucleotide sequence ID" value="NZ_CAJNAU010000006.1"/>
</dbReference>
<evidence type="ECO:0000256" key="7">
    <source>
        <dbReference type="ARBA" id="ARBA00023014"/>
    </source>
</evidence>
<dbReference type="GO" id="GO:0051537">
    <property type="term" value="F:2 iron, 2 sulfur cluster binding"/>
    <property type="evidence" value="ECO:0007669"/>
    <property type="project" value="UniProtKB-KW"/>
</dbReference>